<feature type="signal peptide" evidence="1">
    <location>
        <begin position="1"/>
        <end position="23"/>
    </location>
</feature>
<feature type="chain" id="PRO_5040971635" evidence="1">
    <location>
        <begin position="24"/>
        <end position="381"/>
    </location>
</feature>
<keyword evidence="1" id="KW-0732">Signal</keyword>
<dbReference type="PANTHER" id="PTHR47197">
    <property type="entry name" value="PROTEIN NIRF"/>
    <property type="match status" value="1"/>
</dbReference>
<dbReference type="InterPro" id="IPR051200">
    <property type="entry name" value="Host-pathogen_enzymatic-act"/>
</dbReference>
<dbReference type="Proteomes" id="UP001139260">
    <property type="component" value="Unassembled WGS sequence"/>
</dbReference>
<dbReference type="InterPro" id="IPR031815">
    <property type="entry name" value="DUF5074"/>
</dbReference>
<evidence type="ECO:0000313" key="3">
    <source>
        <dbReference type="Proteomes" id="UP001139260"/>
    </source>
</evidence>
<dbReference type="PROSITE" id="PS51257">
    <property type="entry name" value="PROKAR_LIPOPROTEIN"/>
    <property type="match status" value="1"/>
</dbReference>
<dbReference type="EMBL" id="JALNUB010000005">
    <property type="protein sequence ID" value="MCK8141998.1"/>
    <property type="molecule type" value="Genomic_DNA"/>
</dbReference>
<organism evidence="2 3">
    <name type="scientific">Flavobacterium pygoscelis</name>
    <dbReference type="NCBI Taxonomy" id="2893176"/>
    <lineage>
        <taxon>Bacteria</taxon>
        <taxon>Pseudomonadati</taxon>
        <taxon>Bacteroidota</taxon>
        <taxon>Flavobacteriia</taxon>
        <taxon>Flavobacteriales</taxon>
        <taxon>Flavobacteriaceae</taxon>
        <taxon>Flavobacterium</taxon>
    </lineage>
</organism>
<sequence length="381" mass="41912">MKTTKKNLILLIVVISSFTSCQGDDPIIKEEIVELPSQTPTAVEGFYLLNEGNMSSNKASLDYYDYKTGVYKRNIYSQANPEATLGLGDVGNDIAVYGSKIYAVINNSNKVEVMDAKTTKRLKVIDIKNGRYVTFGNGKVYVSSYDGEIGLDNNTPNGFVAEIDTTSLNIGRTVKVGRQPEGLAVVGQKLYVANSGGYNPTNYERTVSVIDLKTFTKTKDIDVAINLNRLKVDSDGDIYVSSRGDYYSIASKLFVIDTKTDLVKKTFDIACANLWIAGDQAYVIGSEFNYTTFENVITYSLINTKTETLLPQSFLPKSVSDLITTPYGIAVDPISFNIYITDAGDYVSPGKLYCLDKDGNTKFTVTTGDIPAHIAFKQKFK</sequence>
<evidence type="ECO:0000313" key="2">
    <source>
        <dbReference type="EMBL" id="MCK8141998.1"/>
    </source>
</evidence>
<reference evidence="2" key="1">
    <citation type="submission" date="2022-04" db="EMBL/GenBank/DDBJ databases">
        <title>Flavobacterium pygoscelis sp. nov. isolated from Chinstrap chick (Pygoscelis antarcticus).</title>
        <authorList>
            <person name="Irgang R."/>
            <person name="Poblete-Morales M."/>
            <person name="Avendano-Herrera R."/>
        </authorList>
    </citation>
    <scope>NUCLEOTIDE SEQUENCE</scope>
    <source>
        <strain evidence="2">I-SCBP12n</strain>
    </source>
</reference>
<dbReference type="Gene3D" id="2.130.10.10">
    <property type="entry name" value="YVTN repeat-like/Quinoprotein amine dehydrogenase"/>
    <property type="match status" value="1"/>
</dbReference>
<dbReference type="SUPFAM" id="SSF50969">
    <property type="entry name" value="YVTN repeat-like/Quinoprotein amine dehydrogenase"/>
    <property type="match status" value="1"/>
</dbReference>
<accession>A0A9X2BLP3</accession>
<dbReference type="Pfam" id="PF16819">
    <property type="entry name" value="DUF5074"/>
    <property type="match status" value="1"/>
</dbReference>
<dbReference type="SUPFAM" id="SSF63825">
    <property type="entry name" value="YWTD domain"/>
    <property type="match status" value="1"/>
</dbReference>
<gene>
    <name evidence="2" type="ORF">MW871_08845</name>
</gene>
<dbReference type="InterPro" id="IPR011044">
    <property type="entry name" value="Quino_amine_DH_bsu"/>
</dbReference>
<dbReference type="InterPro" id="IPR015943">
    <property type="entry name" value="WD40/YVTN_repeat-like_dom_sf"/>
</dbReference>
<keyword evidence="3" id="KW-1185">Reference proteome</keyword>
<protein>
    <submittedName>
        <fullName evidence="2">YncE family protein</fullName>
    </submittedName>
</protein>
<evidence type="ECO:0000256" key="1">
    <source>
        <dbReference type="SAM" id="SignalP"/>
    </source>
</evidence>
<dbReference type="AlphaFoldDB" id="A0A9X2BLP3"/>
<name>A0A9X2BLP3_9FLAO</name>
<comment type="caution">
    <text evidence="2">The sequence shown here is derived from an EMBL/GenBank/DDBJ whole genome shotgun (WGS) entry which is preliminary data.</text>
</comment>
<dbReference type="RefSeq" id="WP_248428294.1">
    <property type="nucleotide sequence ID" value="NZ_JALNUB010000005.1"/>
</dbReference>
<proteinExistence type="predicted"/>
<dbReference type="PANTHER" id="PTHR47197:SF3">
    <property type="entry name" value="DIHYDRO-HEME D1 DEHYDROGENASE"/>
    <property type="match status" value="1"/>
</dbReference>